<dbReference type="GeneID" id="36772156"/>
<proteinExistence type="predicted"/>
<sequence>MAFRTRLALRGPDDVFGKGVLRRQDYGTTAQINEGLTVFDSDGIELATKLDQTTRNANITRKGLNTAIADIDSEIKHLAENLYETEGELSQTEKNVVRTAQMVGHFERAVRRDIAIINQNILNNSDQINQIKNDLIALVENVRSNTVQDIVTTTAQIAENIGLATGVTGAMIPFNFVTSATTDATTAVTVATDTVSLATSSYNLVQLQKILKHESSLKELVPIFAKAIISGKTAAEITEIISRVGDHKVAKVSTTTHDMVKGVERHRMNLWVDKRKLNRGITSGIFEQFKDYGMFVIEATQGILRLRVYIDISANTKPYVVTELRNKEDTVDDLSSDFIAVPRDTLADVETMYHRFSTLGDYMKKVINVDISSLQKQIVAIMLGEKDASMGQIAELTEDLDNLEMRNFTVVDTYASHLEAKQEFDHHPVIGSVITTFQGFGEHDELIYPPKGVHESWNLLIAVKRELSGHAYIGVGDLVQRLDGPTSYTLRVPHGPLRITARDVDAILTASPDSGKTIHSHPYAHHMKTAGSMTDTNPRFQDTDLGKRVTSLTKGLGRAAVEEILERLHQPHPDKGNPDDRYGAVDFLSAVGKRVLKSYQVSGVVSD</sequence>
<keyword evidence="2" id="KW-1185">Reference proteome</keyword>
<dbReference type="RefSeq" id="YP_009480349.1">
    <property type="nucleotide sequence ID" value="NC_037582.1"/>
</dbReference>
<evidence type="ECO:0000313" key="1">
    <source>
        <dbReference type="EMBL" id="AMX23304.1"/>
    </source>
</evidence>
<evidence type="ECO:0000313" key="2">
    <source>
        <dbReference type="Proteomes" id="UP000111934"/>
    </source>
</evidence>
<name>A0A165BEJ2_9REOV</name>
<reference evidence="1 2" key="1">
    <citation type="journal article" date="2016" name="Front. Microbiol.">
        <title>Genome Sequence Analysis of CsRV1: A Pathogenic Reovirus that Infects the Blue Crab Callinectes sapidus Across Its Trans-Hemispheric Range.</title>
        <authorList>
            <person name="Flowers E.M."/>
            <person name="Bachvaroff T.R."/>
            <person name="Warg J.V."/>
            <person name="Neill J.D."/>
            <person name="Killian M.L."/>
            <person name="Vinagre A.S."/>
            <person name="Brown S."/>
            <person name="Almeida A.S."/>
            <person name="Schott E.J."/>
        </authorList>
    </citation>
    <scope>NUCLEOTIDE SEQUENCE [LARGE SCALE GENOMIC DNA]</scope>
    <source>
        <strain evidence="1">X45</strain>
    </source>
</reference>
<protein>
    <submittedName>
        <fullName evidence="1">VP5</fullName>
    </submittedName>
</protein>
<accession>A0A165BEJ2</accession>
<organism evidence="1 2">
    <name type="scientific">Callinectes sapidus reovirus 1</name>
    <dbReference type="NCBI Taxonomy" id="1811230"/>
    <lineage>
        <taxon>Viruses</taxon>
        <taxon>Riboviria</taxon>
        <taxon>Orthornavirae</taxon>
        <taxon>Duplornaviricota</taxon>
        <taxon>Resentoviricetes</taxon>
        <taxon>Reovirales</taxon>
        <taxon>Sedoreoviridae</taxon>
        <taxon>Crabreovirus</taxon>
        <taxon>Crabreovirus callinectes</taxon>
    </lineage>
</organism>
<dbReference type="Proteomes" id="UP000111934">
    <property type="component" value="Genome"/>
</dbReference>
<dbReference type="KEGG" id="vg:36772156"/>
<dbReference type="EMBL" id="KU311712">
    <property type="protein sequence ID" value="AMX23304.1"/>
    <property type="molecule type" value="Genomic_RNA"/>
</dbReference>